<keyword evidence="1" id="KW-0175">Coiled coil</keyword>
<keyword evidence="4" id="KW-1185">Reference proteome</keyword>
<evidence type="ECO:0000313" key="3">
    <source>
        <dbReference type="EMBL" id="RDW92328.1"/>
    </source>
</evidence>
<feature type="compositionally biased region" description="Basic and acidic residues" evidence="2">
    <location>
        <begin position="10"/>
        <end position="22"/>
    </location>
</feature>
<gene>
    <name evidence="3" type="ORF">BP5796_01722</name>
</gene>
<name>A0A3D8T2V3_9HELO</name>
<evidence type="ECO:0000313" key="4">
    <source>
        <dbReference type="Proteomes" id="UP000256328"/>
    </source>
</evidence>
<organism evidence="3 4">
    <name type="scientific">Coleophoma crateriformis</name>
    <dbReference type="NCBI Taxonomy" id="565419"/>
    <lineage>
        <taxon>Eukaryota</taxon>
        <taxon>Fungi</taxon>
        <taxon>Dikarya</taxon>
        <taxon>Ascomycota</taxon>
        <taxon>Pezizomycotina</taxon>
        <taxon>Leotiomycetes</taxon>
        <taxon>Helotiales</taxon>
        <taxon>Dermateaceae</taxon>
        <taxon>Coleophoma</taxon>
    </lineage>
</organism>
<dbReference type="EMBL" id="PDLN01000002">
    <property type="protein sequence ID" value="RDW92328.1"/>
    <property type="molecule type" value="Genomic_DNA"/>
</dbReference>
<comment type="caution">
    <text evidence="3">The sequence shown here is derived from an EMBL/GenBank/DDBJ whole genome shotgun (WGS) entry which is preliminary data.</text>
</comment>
<dbReference type="OrthoDB" id="5420387at2759"/>
<feature type="compositionally biased region" description="Polar residues" evidence="2">
    <location>
        <begin position="63"/>
        <end position="82"/>
    </location>
</feature>
<feature type="coiled-coil region" evidence="1">
    <location>
        <begin position="232"/>
        <end position="259"/>
    </location>
</feature>
<dbReference type="AlphaFoldDB" id="A0A3D8T2V3"/>
<dbReference type="Proteomes" id="UP000256328">
    <property type="component" value="Unassembled WGS sequence"/>
</dbReference>
<accession>A0A3D8T2V3</accession>
<proteinExistence type="predicted"/>
<feature type="region of interest" description="Disordered" evidence="2">
    <location>
        <begin position="1"/>
        <end position="101"/>
    </location>
</feature>
<dbReference type="PANTHER" id="PTHR42345">
    <property type="entry name" value="TPR_REGION DOMAIN-CONTAINING PROTEIN"/>
    <property type="match status" value="1"/>
</dbReference>
<evidence type="ECO:0000256" key="2">
    <source>
        <dbReference type="SAM" id="MobiDB-lite"/>
    </source>
</evidence>
<evidence type="ECO:0000256" key="1">
    <source>
        <dbReference type="SAM" id="Coils"/>
    </source>
</evidence>
<feature type="compositionally biased region" description="Basic and acidic residues" evidence="2">
    <location>
        <begin position="29"/>
        <end position="44"/>
    </location>
</feature>
<protein>
    <submittedName>
        <fullName evidence="3">Uncharacterized protein</fullName>
    </submittedName>
</protein>
<reference evidence="3 4" key="1">
    <citation type="journal article" date="2018" name="IMA Fungus">
        <title>IMA Genome-F 9: Draft genome sequence of Annulohypoxylon stygium, Aspergillus mulundensis, Berkeleyomyces basicola (syn. Thielaviopsis basicola), Ceratocystis smalleyi, two Cercospora beticola strains, Coleophoma cylindrospora, Fusarium fracticaudum, Phialophora cf. hyalina, and Morchella septimelata.</title>
        <authorList>
            <person name="Wingfield B.D."/>
            <person name="Bills G.F."/>
            <person name="Dong Y."/>
            <person name="Huang W."/>
            <person name="Nel W.J."/>
            <person name="Swalarsk-Parry B.S."/>
            <person name="Vaghefi N."/>
            <person name="Wilken P.M."/>
            <person name="An Z."/>
            <person name="de Beer Z.W."/>
            <person name="De Vos L."/>
            <person name="Chen L."/>
            <person name="Duong T.A."/>
            <person name="Gao Y."/>
            <person name="Hammerbacher A."/>
            <person name="Kikkert J.R."/>
            <person name="Li Y."/>
            <person name="Li H."/>
            <person name="Li K."/>
            <person name="Li Q."/>
            <person name="Liu X."/>
            <person name="Ma X."/>
            <person name="Naidoo K."/>
            <person name="Pethybridge S.J."/>
            <person name="Sun J."/>
            <person name="Steenkamp E.T."/>
            <person name="van der Nest M.A."/>
            <person name="van Wyk S."/>
            <person name="Wingfield M.J."/>
            <person name="Xiong C."/>
            <person name="Yue Q."/>
            <person name="Zhang X."/>
        </authorList>
    </citation>
    <scope>NUCLEOTIDE SEQUENCE [LARGE SCALE GENOMIC DNA]</scope>
    <source>
        <strain evidence="3 4">BP5796</strain>
    </source>
</reference>
<dbReference type="PANTHER" id="PTHR42345:SF2">
    <property type="entry name" value="HELICASE-LIKE PROTEIN"/>
    <property type="match status" value="1"/>
</dbReference>
<sequence>MPSFSFLKHPRSDSRQEVHDDGDANLSSRGDEKVQRRMSKRDFFRNLLKKPSVHVKGRDSRRQSVQVKTPDFQSPSTESAVTPASPMSDPNKPLPPTPPDAEIEEAHVLKRPLKLDRIIAPVTSLEVHKLFSGAPQFFDRSEGHHTGAPRPMVAYPWDEEVAVRDLCDHLQIQDAAWSSVTAARHITQDRSNNPAVMEAHQKKKQAHYHPRCRERPLMLSMQGIERGTMGFVAALEMGVADAQNEEEDFQDEKERSLIQRRRDFIYSKDGLRPFSESTLVDHLSRVTTNYREDPFNTRRTAVEMYTELFTQLLYPPSRVTDSDDPYSLQVQIEALLDVLGAPGIWIDFSIVEWRIRLGQILWGPQNSSYGADDVSINSEESLEPGAEKFWLLLQILLACELSIRLDAECQNIDLGKDSVRAASIQRFDKQATESVKWSMILARQWLEDIQIESVRPRSSAEQKVSSGWLATLKGATFHHIAHGHTDSIDNIQIRGRYQQRQLSGLLHFARKLQWPNVEHLAGKVASNGISMSESIQNTPAGGTPMSSTTQRSSSYFTARRPTIRRGISRPQKISSIMNPTGWLSNSYLSGLVLPGEGMSHFLISTLLENDDIAVARLGEEANLYGGFIFLDKSFWSMACIVGRVLAAGKGARECMGWVSSDVTPRGCGEGWVNIDIEAELPPNLYSDQGKPRIWEKTAVERDGNVIGDSDFSSVLPGDFVIPSDKPAKLPLITLESLDFFAATDSGLNTPTHEHTPYMEMSEASQIKTYSAMVRFSVDFGEEVKELHFALTHNIQFVTAHPCVPSNHTETLHSISSPTSPIFDSGTTGTLSGHPLHKFFSYTQVSLSTILSSPSKSYSTLVTPDDSLASELTVDDRPSKVLIIDCTSESEQISTTLPTNHKHHFGNDMEILVRALCAEKGWNALISRRGRGCIACAVREAGALGWGSGGVIVRL</sequence>